<feature type="region of interest" description="Disordered" evidence="1">
    <location>
        <begin position="828"/>
        <end position="881"/>
    </location>
</feature>
<sequence length="1379" mass="150479">MSVVTTDVMDTDSGSEIDLQGLPNLQNAESNNTTGNKMPTTDDSLKRIHERHKNSAASRGRIETVSTMAGIDVSGGEFHQNLQKPYRCDSVEVGALFSTGAKMPNLTTDNNMKKGAAQAGFQPGAVPPTLSCDSGDAGSGCYSMVMEPSLELFMEMRGMAPNKIKCGNTENALVAAPNGHPLLNSVCLDISAEQITTEDGRLMGYVTGSAVDRAKLDLAGDIAGLVGSMPQRIYGIAAQGANKAEANPDDPFDGQINRAGRAVDTKNVNNMISQWLFPIIPGENHMPLFINMAMHMREAAQLSMVAHMHNGEGCKLGAHYTRFRTPVTSTKKVIYPAELVSGAGMDYIPVCGYDLADGHLNLLAIMLQPCQTVGRYCETEISSLRPASARFVIRYSGAQAGYGGGRFKPNYKIVVAGNQWNSTDREVMTNSLVCDPRALYTAAAAYADSICARPLLEDAIEMINRVCPHYEGRNLPANHAINIRGGVPRHASDWLPTTLKKMEEAYPAYTHPSYTEHLFELVTGGMVLTYIDRTMIANLAVGMGLTAKARKERGISSWRGVRHDHLTSLLNGTSTQRRDKYINMLNNYCPGMLGRAALFWEPISNVLEDKNFGSVMAKYGHMWGPLALGCKAMGQTFQAVMSDSGIIPSLSEIASDYDSIDTNKLVTLHAFGLLNSSNVAGAHYATVNSYIDDVDAIRYTIEDFSADRFAMITDRTYFIKINNTKHFGQSARTKSMTRGSLMRGFFDDDESDDEGDDYSSPGVLAPSLSLSERAPYSSSSLQSDTTIKSGVIKRGSRGSSSRSDPSASSSLEIVNPTDQLFREMDDDEQQRAFDHNSEARSPDPDSYVASVKMGYTGPARKPDAPSPQRGNGGGVKGRIPVQSPADKLRFDKMSTPREMEDAAEAFTMLAIPDSNTDGMTNAFHPRTPMSIQGYGFRTMRTIVMMYNLLADESADEKTQTEKLETMLADLTCDANGVTYVALAIVPGFNAIINGIMRRAGRFSRRVEGVARLLFRVCNLAPEGCWGVVVRSETASGFNLGAAETKYALTTMMGAGWSLTMKPDIRFEVNEHYDIGMYATISQKVEPFVRPEPNADKNSSGRVVPGEVTEQGWVGQSNMKMVKELVAIGKAYNYTTSSTLAGALEAARGLNRDIKRDCLFRFFNSKNEQVPVIVVPLGQELETLATLGGKIGDVCNQAIALIKGRYSKENKESDDIEEVTTSQLFTELAQAVVSNYYGSHRDEGIILVPGYGTLKNLVGDDHFFTNYTNGDKLLSAVGEWEHEIGTKHYIASRDDNAKMEEYYRLALEGDKANLTDTNAGRKVFDEMLMVLSERAKTDPTPKMSAKLAELRKVKTGAKKKGKAVVSKGTKQLMAAHNVKE</sequence>
<feature type="region of interest" description="Disordered" evidence="1">
    <location>
        <begin position="744"/>
        <end position="815"/>
    </location>
</feature>
<accession>A0A2V0RBC5</accession>
<dbReference type="EMBL" id="BDQB01000278">
    <property type="protein sequence ID" value="GBH22417.1"/>
    <property type="molecule type" value="Genomic_RNA"/>
</dbReference>
<feature type="compositionally biased region" description="Low complexity" evidence="1">
    <location>
        <begin position="789"/>
        <end position="810"/>
    </location>
</feature>
<reference evidence="2" key="1">
    <citation type="submission" date="2017-04" db="EMBL/GenBank/DDBJ databases">
        <title>Unveiling RNA virosphere associated with marine microorganisms.</title>
        <authorList>
            <person name="Urayama S."/>
            <person name="Takaki Y."/>
            <person name="Nishi S."/>
            <person name="Yoshida Y."/>
            <person name="Deguchi S."/>
            <person name="Takai K."/>
            <person name="Nunoura T."/>
        </authorList>
    </citation>
    <scope>NUCLEOTIDE SEQUENCE</scope>
</reference>
<evidence type="ECO:0000313" key="2">
    <source>
        <dbReference type="EMBL" id="GBH22417.1"/>
    </source>
</evidence>
<feature type="compositionally biased region" description="Acidic residues" evidence="1">
    <location>
        <begin position="747"/>
        <end position="757"/>
    </location>
</feature>
<organism evidence="2">
    <name type="scientific">viral metagenome</name>
    <dbReference type="NCBI Taxonomy" id="1070528"/>
    <lineage>
        <taxon>unclassified sequences</taxon>
        <taxon>metagenomes</taxon>
        <taxon>organismal metagenomes</taxon>
    </lineage>
</organism>
<protein>
    <submittedName>
        <fullName evidence="2">Uncharacterized protein</fullName>
    </submittedName>
</protein>
<evidence type="ECO:0000256" key="1">
    <source>
        <dbReference type="SAM" id="MobiDB-lite"/>
    </source>
</evidence>
<feature type="region of interest" description="Disordered" evidence="1">
    <location>
        <begin position="1357"/>
        <end position="1379"/>
    </location>
</feature>
<name>A0A2V0RBC5_9ZZZZ</name>
<feature type="compositionally biased region" description="Polar residues" evidence="1">
    <location>
        <begin position="23"/>
        <end position="40"/>
    </location>
</feature>
<proteinExistence type="predicted"/>
<feature type="compositionally biased region" description="Basic and acidic residues" evidence="1">
    <location>
        <begin position="829"/>
        <end position="843"/>
    </location>
</feature>
<comment type="caution">
    <text evidence="2">The sequence shown here is derived from an EMBL/GenBank/DDBJ whole genome shotgun (WGS) entry which is preliminary data.</text>
</comment>
<feature type="compositionally biased region" description="Polar residues" evidence="1">
    <location>
        <begin position="776"/>
        <end position="788"/>
    </location>
</feature>
<feature type="region of interest" description="Disordered" evidence="1">
    <location>
        <begin position="1"/>
        <end position="40"/>
    </location>
</feature>